<accession>V8NDL8</accession>
<dbReference type="GO" id="GO:0004843">
    <property type="term" value="F:cysteine-type deubiquitinase activity"/>
    <property type="evidence" value="ECO:0007669"/>
    <property type="project" value="InterPro"/>
</dbReference>
<name>V8NDL8_OPHHA</name>
<dbReference type="InterPro" id="IPR038765">
    <property type="entry name" value="Papain-like_cys_pep_sf"/>
</dbReference>
<dbReference type="Gene3D" id="3.90.70.10">
    <property type="entry name" value="Cysteine proteinases"/>
    <property type="match status" value="1"/>
</dbReference>
<dbReference type="EMBL" id="AZIM01005365">
    <property type="protein sequence ID" value="ETE59662.1"/>
    <property type="molecule type" value="Genomic_DNA"/>
</dbReference>
<reference evidence="3 4" key="1">
    <citation type="journal article" date="2013" name="Proc. Natl. Acad. Sci. U.S.A.">
        <title>The king cobra genome reveals dynamic gene evolution and adaptation in the snake venom system.</title>
        <authorList>
            <person name="Vonk F.J."/>
            <person name="Casewell N.R."/>
            <person name="Henkel C.V."/>
            <person name="Heimberg A.M."/>
            <person name="Jansen H.J."/>
            <person name="McCleary R.J."/>
            <person name="Kerkkamp H.M."/>
            <person name="Vos R.A."/>
            <person name="Guerreiro I."/>
            <person name="Calvete J.J."/>
            <person name="Wuster W."/>
            <person name="Woods A.E."/>
            <person name="Logan J.M."/>
            <person name="Harrison R.A."/>
            <person name="Castoe T.A."/>
            <person name="de Koning A.P."/>
            <person name="Pollock D.D."/>
            <person name="Yandell M."/>
            <person name="Calderon D."/>
            <person name="Renjifo C."/>
            <person name="Currier R.B."/>
            <person name="Salgado D."/>
            <person name="Pla D."/>
            <person name="Sanz L."/>
            <person name="Hyder A.S."/>
            <person name="Ribeiro J.M."/>
            <person name="Arntzen J.W."/>
            <person name="van den Thillart G.E."/>
            <person name="Boetzer M."/>
            <person name="Pirovano W."/>
            <person name="Dirks R.P."/>
            <person name="Spaink H.P."/>
            <person name="Duboule D."/>
            <person name="McGlinn E."/>
            <person name="Kini R.M."/>
            <person name="Richardson M.K."/>
        </authorList>
    </citation>
    <scope>NUCLEOTIDE SEQUENCE</scope>
    <source>
        <tissue evidence="3">Blood</tissue>
    </source>
</reference>
<evidence type="ECO:0000313" key="4">
    <source>
        <dbReference type="Proteomes" id="UP000018936"/>
    </source>
</evidence>
<feature type="compositionally biased region" description="Polar residues" evidence="1">
    <location>
        <begin position="10"/>
        <end position="22"/>
    </location>
</feature>
<comment type="caution">
    <text evidence="3">The sequence shown here is derived from an EMBL/GenBank/DDBJ whole genome shotgun (WGS) entry which is preliminary data.</text>
</comment>
<keyword evidence="3" id="KW-0378">Hydrolase</keyword>
<dbReference type="SUPFAM" id="SSF54001">
    <property type="entry name" value="Cysteine proteinases"/>
    <property type="match status" value="1"/>
</dbReference>
<feature type="region of interest" description="Disordered" evidence="1">
    <location>
        <begin position="1"/>
        <end position="39"/>
    </location>
</feature>
<organism evidence="3 4">
    <name type="scientific">Ophiophagus hannah</name>
    <name type="common">King cobra</name>
    <name type="synonym">Naja hannah</name>
    <dbReference type="NCBI Taxonomy" id="8665"/>
    <lineage>
        <taxon>Eukaryota</taxon>
        <taxon>Metazoa</taxon>
        <taxon>Chordata</taxon>
        <taxon>Craniata</taxon>
        <taxon>Vertebrata</taxon>
        <taxon>Euteleostomi</taxon>
        <taxon>Lepidosauria</taxon>
        <taxon>Squamata</taxon>
        <taxon>Bifurcata</taxon>
        <taxon>Unidentata</taxon>
        <taxon>Episquamata</taxon>
        <taxon>Toxicofera</taxon>
        <taxon>Serpentes</taxon>
        <taxon>Colubroidea</taxon>
        <taxon>Elapidae</taxon>
        <taxon>Elapinae</taxon>
        <taxon>Ophiophagus</taxon>
    </lineage>
</organism>
<dbReference type="GO" id="GO:0042981">
    <property type="term" value="P:regulation of apoptotic process"/>
    <property type="evidence" value="ECO:0007669"/>
    <property type="project" value="TreeGrafter"/>
</dbReference>
<dbReference type="PANTHER" id="PTHR24006:SF727">
    <property type="entry name" value="UBIQUITIN CARBOXYL-TERMINAL HYDROLASE 42"/>
    <property type="match status" value="1"/>
</dbReference>
<dbReference type="Pfam" id="PF00443">
    <property type="entry name" value="UCH"/>
    <property type="match status" value="1"/>
</dbReference>
<proteinExistence type="predicted"/>
<dbReference type="Proteomes" id="UP000018936">
    <property type="component" value="Unassembled WGS sequence"/>
</dbReference>
<dbReference type="GO" id="GO:0005829">
    <property type="term" value="C:cytosol"/>
    <property type="evidence" value="ECO:0007669"/>
    <property type="project" value="TreeGrafter"/>
</dbReference>
<dbReference type="GO" id="GO:0005634">
    <property type="term" value="C:nucleus"/>
    <property type="evidence" value="ECO:0007669"/>
    <property type="project" value="TreeGrafter"/>
</dbReference>
<keyword evidence="4" id="KW-1185">Reference proteome</keyword>
<evidence type="ECO:0000313" key="3">
    <source>
        <dbReference type="EMBL" id="ETE59662.1"/>
    </source>
</evidence>
<dbReference type="PROSITE" id="PS50235">
    <property type="entry name" value="USP_3"/>
    <property type="match status" value="1"/>
</dbReference>
<dbReference type="InterPro" id="IPR050164">
    <property type="entry name" value="Peptidase_C19"/>
</dbReference>
<evidence type="ECO:0000259" key="2">
    <source>
        <dbReference type="PROSITE" id="PS50235"/>
    </source>
</evidence>
<feature type="domain" description="USP" evidence="2">
    <location>
        <begin position="52"/>
        <end position="219"/>
    </location>
</feature>
<dbReference type="FunFam" id="3.90.70.10:FF:000119">
    <property type="entry name" value="Ubiquitin specific peptidase 36"/>
    <property type="match status" value="1"/>
</dbReference>
<protein>
    <submittedName>
        <fullName evidence="3">Ubiquitin carboxyl-terminal hydrolase 42</fullName>
    </submittedName>
</protein>
<gene>
    <name evidence="3" type="primary">USP42</name>
    <name evidence="3" type="ORF">L345_14608</name>
</gene>
<dbReference type="OrthoDB" id="420187at2759"/>
<dbReference type="InterPro" id="IPR001394">
    <property type="entry name" value="Peptidase_C19_UCH"/>
</dbReference>
<dbReference type="PANTHER" id="PTHR24006">
    <property type="entry name" value="UBIQUITIN CARBOXYL-TERMINAL HYDROLASE"/>
    <property type="match status" value="1"/>
</dbReference>
<dbReference type="GO" id="GO:0016579">
    <property type="term" value="P:protein deubiquitination"/>
    <property type="evidence" value="ECO:0007669"/>
    <property type="project" value="InterPro"/>
</dbReference>
<evidence type="ECO:0000256" key="1">
    <source>
        <dbReference type="SAM" id="MobiDB-lite"/>
    </source>
</evidence>
<feature type="non-terminal residue" evidence="3">
    <location>
        <position position="1"/>
    </location>
</feature>
<dbReference type="AlphaFoldDB" id="V8NDL8"/>
<sequence length="219" mass="23848">MTIVDKTTESSKASPSEKQPFNSVAPASGDMDSGSTGWVTVSSSLEAPKHKISLEPVPGAAVYSSTSGPDKCKPSTKELVCVFPNGIYVSSPSPTPTLHAGHEQGFCMMCTMQGHINQALSNSGTVIKPMSVINELRRIAKHFRFGNQEDAHEFLRYTVDAMQKACLNGSNKLDRHTQATTFIHQIFGGYLRSRVKCMNCKGVSDTFDPYLDITLEIKV</sequence>
<dbReference type="InterPro" id="IPR028889">
    <property type="entry name" value="USP"/>
</dbReference>